<accession>A0A940PAI7</accession>
<evidence type="ECO:0008006" key="3">
    <source>
        <dbReference type="Google" id="ProtNLM"/>
    </source>
</evidence>
<dbReference type="Proteomes" id="UP000674938">
    <property type="component" value="Unassembled WGS sequence"/>
</dbReference>
<name>A0A940PAI7_9ENTE</name>
<protein>
    <recommendedName>
        <fullName evidence="3">DUF3892 domain-containing protein</fullName>
    </recommendedName>
</protein>
<organism evidence="1 2">
    <name type="scientific">Vagococcus allomyrinae</name>
    <dbReference type="NCBI Taxonomy" id="2794353"/>
    <lineage>
        <taxon>Bacteria</taxon>
        <taxon>Bacillati</taxon>
        <taxon>Bacillota</taxon>
        <taxon>Bacilli</taxon>
        <taxon>Lactobacillales</taxon>
        <taxon>Enterococcaceae</taxon>
        <taxon>Vagococcus</taxon>
    </lineage>
</organism>
<gene>
    <name evidence="1" type="ORF">I6N95_09150</name>
</gene>
<evidence type="ECO:0000313" key="2">
    <source>
        <dbReference type="Proteomes" id="UP000674938"/>
    </source>
</evidence>
<proteinExistence type="predicted"/>
<evidence type="ECO:0000313" key="1">
    <source>
        <dbReference type="EMBL" id="MBP1041170.1"/>
    </source>
</evidence>
<dbReference type="RefSeq" id="WP_209526856.1">
    <property type="nucleotide sequence ID" value="NZ_JAEEGA010000005.1"/>
</dbReference>
<comment type="caution">
    <text evidence="1">The sequence shown here is derived from an EMBL/GenBank/DDBJ whole genome shotgun (WGS) entry which is preliminary data.</text>
</comment>
<keyword evidence="2" id="KW-1185">Reference proteome</keyword>
<sequence>MHEIIATRCKYFDVFDSDKIIEVLVKTGDIFPVATVIAYIELGDIFYISGSDEKILVRNAYPLFKSSYVYSNPNPLLDKLGSLPSF</sequence>
<reference evidence="1" key="1">
    <citation type="submission" date="2020-12" db="EMBL/GenBank/DDBJ databases">
        <title>Vagococcus allomyrinae sp. nov. and Enterococcus lavae sp. nov., isolated from the larvae of Allomyrina dichotoma.</title>
        <authorList>
            <person name="Lee S.D."/>
        </authorList>
    </citation>
    <scope>NUCLEOTIDE SEQUENCE</scope>
    <source>
        <strain evidence="1">BWB3-3</strain>
    </source>
</reference>
<dbReference type="EMBL" id="JAEEGA010000005">
    <property type="protein sequence ID" value="MBP1041170.1"/>
    <property type="molecule type" value="Genomic_DNA"/>
</dbReference>
<dbReference type="AlphaFoldDB" id="A0A940PAI7"/>